<evidence type="ECO:0000313" key="3">
    <source>
        <dbReference type="EMBL" id="KAL1530042.1"/>
    </source>
</evidence>
<organism evidence="3 4">
    <name type="scientific">Prymnesium parvum</name>
    <name type="common">Toxic golden alga</name>
    <dbReference type="NCBI Taxonomy" id="97485"/>
    <lineage>
        <taxon>Eukaryota</taxon>
        <taxon>Haptista</taxon>
        <taxon>Haptophyta</taxon>
        <taxon>Prymnesiophyceae</taxon>
        <taxon>Prymnesiales</taxon>
        <taxon>Prymnesiaceae</taxon>
        <taxon>Prymnesium</taxon>
    </lineage>
</organism>
<proteinExistence type="predicted"/>
<dbReference type="Proteomes" id="UP001515480">
    <property type="component" value="Unassembled WGS sequence"/>
</dbReference>
<sequence length="307" mass="34395">MDLMERMMAKFDITGQGTILDMERRNSRSHSFSKDTPPEVNTAPAPSEEPAHPHRKRAPNHKQQLKHALTVNAAHVITIDYLTLSQPLSEGILLMDRTEKKLKLIHSLGELQPLHRYTTEYGNVLERVSKHRAVLAGSIELEIDTDQAHFDDVLGAASLDPNSSAARRSLHAPERMAAYQAFTSKKSSSAMPIPNADEDAASVMEETGRLQEAEAMRRIAALVSRMAEMEDWFKSVKAEAASERSMREMANVRLQVTQERLERMQEQLTALQKENKSLRERLVDVQLADKVQPGTSARAGTLAFNSF</sequence>
<feature type="compositionally biased region" description="Basic residues" evidence="2">
    <location>
        <begin position="53"/>
        <end position="65"/>
    </location>
</feature>
<dbReference type="EMBL" id="JBGBPQ010000001">
    <property type="protein sequence ID" value="KAL1530042.1"/>
    <property type="molecule type" value="Genomic_DNA"/>
</dbReference>
<comment type="caution">
    <text evidence="3">The sequence shown here is derived from an EMBL/GenBank/DDBJ whole genome shotgun (WGS) entry which is preliminary data.</text>
</comment>
<accession>A0AB34KA33</accession>
<protein>
    <submittedName>
        <fullName evidence="3">Uncharacterized protein</fullName>
    </submittedName>
</protein>
<name>A0AB34KA33_PRYPA</name>
<evidence type="ECO:0000256" key="2">
    <source>
        <dbReference type="SAM" id="MobiDB-lite"/>
    </source>
</evidence>
<feature type="coiled-coil region" evidence="1">
    <location>
        <begin position="247"/>
        <end position="288"/>
    </location>
</feature>
<evidence type="ECO:0000256" key="1">
    <source>
        <dbReference type="SAM" id="Coils"/>
    </source>
</evidence>
<feature type="compositionally biased region" description="Basic and acidic residues" evidence="2">
    <location>
        <begin position="21"/>
        <end position="37"/>
    </location>
</feature>
<evidence type="ECO:0000313" key="4">
    <source>
        <dbReference type="Proteomes" id="UP001515480"/>
    </source>
</evidence>
<reference evidence="3 4" key="1">
    <citation type="journal article" date="2024" name="Science">
        <title>Giant polyketide synthase enzymes in the biosynthesis of giant marine polyether toxins.</title>
        <authorList>
            <person name="Fallon T.R."/>
            <person name="Shende V.V."/>
            <person name="Wierzbicki I.H."/>
            <person name="Pendleton A.L."/>
            <person name="Watervoot N.F."/>
            <person name="Auber R.P."/>
            <person name="Gonzalez D.J."/>
            <person name="Wisecaver J.H."/>
            <person name="Moore B.S."/>
        </authorList>
    </citation>
    <scope>NUCLEOTIDE SEQUENCE [LARGE SCALE GENOMIC DNA]</scope>
    <source>
        <strain evidence="3 4">12B1</strain>
    </source>
</reference>
<gene>
    <name evidence="3" type="ORF">AB1Y20_000966</name>
</gene>
<keyword evidence="1" id="KW-0175">Coiled coil</keyword>
<dbReference type="AlphaFoldDB" id="A0AB34KA33"/>
<keyword evidence="4" id="KW-1185">Reference proteome</keyword>
<feature type="region of interest" description="Disordered" evidence="2">
    <location>
        <begin position="19"/>
        <end position="65"/>
    </location>
</feature>